<feature type="transmembrane region" description="Helical" evidence="7">
    <location>
        <begin position="73"/>
        <end position="93"/>
    </location>
</feature>
<name>A0A841RB70_9SPIO</name>
<reference evidence="8 9" key="1">
    <citation type="submission" date="2020-08" db="EMBL/GenBank/DDBJ databases">
        <title>Genomic Encyclopedia of Type Strains, Phase IV (KMG-IV): sequencing the most valuable type-strain genomes for metagenomic binning, comparative biology and taxonomic classification.</title>
        <authorList>
            <person name="Goeker M."/>
        </authorList>
    </citation>
    <scope>NUCLEOTIDE SEQUENCE [LARGE SCALE GENOMIC DNA]</scope>
    <source>
        <strain evidence="8 9">DSM 2461</strain>
    </source>
</reference>
<protein>
    <submittedName>
        <fullName evidence="8">Na+-transporting NADH:ubiquinone oxidoreductase subunit D</fullName>
        <ecNumber evidence="8">1.6.5.-</ecNumber>
    </submittedName>
</protein>
<evidence type="ECO:0000256" key="4">
    <source>
        <dbReference type="ARBA" id="ARBA00022967"/>
    </source>
</evidence>
<keyword evidence="8" id="KW-0560">Oxidoreductase</keyword>
<keyword evidence="6 7" id="KW-0472">Membrane</keyword>
<keyword evidence="9" id="KW-1185">Reference proteome</keyword>
<dbReference type="GO" id="GO:0012505">
    <property type="term" value="C:endomembrane system"/>
    <property type="evidence" value="ECO:0007669"/>
    <property type="project" value="UniProtKB-SubCell"/>
</dbReference>
<organism evidence="8 9">
    <name type="scientific">Spirochaeta isovalerica</name>
    <dbReference type="NCBI Taxonomy" id="150"/>
    <lineage>
        <taxon>Bacteria</taxon>
        <taxon>Pseudomonadati</taxon>
        <taxon>Spirochaetota</taxon>
        <taxon>Spirochaetia</taxon>
        <taxon>Spirochaetales</taxon>
        <taxon>Spirochaetaceae</taxon>
        <taxon>Spirochaeta</taxon>
    </lineage>
</organism>
<keyword evidence="2" id="KW-0813">Transport</keyword>
<dbReference type="Proteomes" id="UP000587760">
    <property type="component" value="Unassembled WGS sequence"/>
</dbReference>
<evidence type="ECO:0000256" key="5">
    <source>
        <dbReference type="ARBA" id="ARBA00022989"/>
    </source>
</evidence>
<evidence type="ECO:0000256" key="6">
    <source>
        <dbReference type="ARBA" id="ARBA00023136"/>
    </source>
</evidence>
<evidence type="ECO:0000256" key="1">
    <source>
        <dbReference type="ARBA" id="ARBA00004127"/>
    </source>
</evidence>
<proteinExistence type="predicted"/>
<feature type="transmembrane region" description="Helical" evidence="7">
    <location>
        <begin position="169"/>
        <end position="192"/>
    </location>
</feature>
<accession>A0A841RB70</accession>
<dbReference type="RefSeq" id="WP_184747446.1">
    <property type="nucleotide sequence ID" value="NZ_JACHGJ010000005.1"/>
</dbReference>
<evidence type="ECO:0000256" key="3">
    <source>
        <dbReference type="ARBA" id="ARBA00022692"/>
    </source>
</evidence>
<dbReference type="EMBL" id="JACHGJ010000005">
    <property type="protein sequence ID" value="MBB6481205.1"/>
    <property type="molecule type" value="Genomic_DNA"/>
</dbReference>
<comment type="subcellular location">
    <subcellularLocation>
        <location evidence="1">Endomembrane system</location>
        <topology evidence="1">Multi-pass membrane protein</topology>
    </subcellularLocation>
</comment>
<dbReference type="GO" id="GO:0016491">
    <property type="term" value="F:oxidoreductase activity"/>
    <property type="evidence" value="ECO:0007669"/>
    <property type="project" value="UniProtKB-KW"/>
</dbReference>
<keyword evidence="8" id="KW-0830">Ubiquinone</keyword>
<comment type="caution">
    <text evidence="8">The sequence shown here is derived from an EMBL/GenBank/DDBJ whole genome shotgun (WGS) entry which is preliminary data.</text>
</comment>
<feature type="transmembrane region" description="Helical" evidence="7">
    <location>
        <begin position="99"/>
        <end position="117"/>
    </location>
</feature>
<dbReference type="GO" id="GO:0005886">
    <property type="term" value="C:plasma membrane"/>
    <property type="evidence" value="ECO:0007669"/>
    <property type="project" value="TreeGrafter"/>
</dbReference>
<keyword evidence="5 7" id="KW-1133">Transmembrane helix</keyword>
<dbReference type="AlphaFoldDB" id="A0A841RB70"/>
<dbReference type="PANTHER" id="PTHR30586:SF1">
    <property type="entry name" value="NA(+)-TRANSLOCATING NADH-QUINONE REDUCTASE SUBUNIT D"/>
    <property type="match status" value="1"/>
</dbReference>
<evidence type="ECO:0000313" key="8">
    <source>
        <dbReference type="EMBL" id="MBB6481205.1"/>
    </source>
</evidence>
<feature type="transmembrane region" description="Helical" evidence="7">
    <location>
        <begin position="138"/>
        <end position="163"/>
    </location>
</feature>
<gene>
    <name evidence="8" type="ORF">HNR50_002878</name>
</gene>
<sequence length="203" mass="22419">MNGDSPSQILKENVWTNNPIFIQILGICSTLAVTNNLTNTLIMTLGVMFVAAFTNITVSLLKQVIPRKVRMIVQTLIIAFYVIIVDILLRAYLPEISKSLGPYVGLIITNCIIMGRAEAFAQSHGPIISAWDGLTSGLGYMWVLMLIAFVRELLGFGTVFGYAVLPETFTPWTIMVMAPSAFFLLGSVLWFAKAIILKKERGK</sequence>
<dbReference type="InterPro" id="IPR003667">
    <property type="entry name" value="NqrDE/RnfAE"/>
</dbReference>
<evidence type="ECO:0000313" key="9">
    <source>
        <dbReference type="Proteomes" id="UP000587760"/>
    </source>
</evidence>
<dbReference type="NCBIfam" id="NF006777">
    <property type="entry name" value="PRK09292.1"/>
    <property type="match status" value="1"/>
</dbReference>
<dbReference type="EC" id="1.6.5.-" evidence="8"/>
<keyword evidence="4" id="KW-1278">Translocase</keyword>
<dbReference type="Pfam" id="PF02508">
    <property type="entry name" value="Rnf-Nqr"/>
    <property type="match status" value="1"/>
</dbReference>
<dbReference type="PIRSF" id="PIRSF006102">
    <property type="entry name" value="NQR_DE"/>
    <property type="match status" value="1"/>
</dbReference>
<dbReference type="PANTHER" id="PTHR30586">
    <property type="entry name" value="ELECTRON TRANSPORT COMPLEX PROTEIN RNFE"/>
    <property type="match status" value="1"/>
</dbReference>
<feature type="transmembrane region" description="Helical" evidence="7">
    <location>
        <begin position="41"/>
        <end position="61"/>
    </location>
</feature>
<evidence type="ECO:0000256" key="7">
    <source>
        <dbReference type="SAM" id="Phobius"/>
    </source>
</evidence>
<evidence type="ECO:0000256" key="2">
    <source>
        <dbReference type="ARBA" id="ARBA00022448"/>
    </source>
</evidence>
<dbReference type="NCBIfam" id="NF009070">
    <property type="entry name" value="PRK12405.1"/>
    <property type="match status" value="1"/>
</dbReference>
<keyword evidence="3 7" id="KW-0812">Transmembrane</keyword>